<dbReference type="Gramene" id="Psat05G0232600-T1">
    <property type="protein sequence ID" value="KAI5405495.1"/>
    <property type="gene ID" value="KIW84_052326"/>
</dbReference>
<dbReference type="PANTHER" id="PTHR48475:SF1">
    <property type="entry name" value="RNASE H TYPE-1 DOMAIN-CONTAINING PROTEIN"/>
    <property type="match status" value="1"/>
</dbReference>
<proteinExistence type="predicted"/>
<evidence type="ECO:0000313" key="2">
    <source>
        <dbReference type="Proteomes" id="UP001058974"/>
    </source>
</evidence>
<keyword evidence="2" id="KW-1185">Reference proteome</keyword>
<dbReference type="Proteomes" id="UP001058974">
    <property type="component" value="Chromosome 5"/>
</dbReference>
<name>A0A9D4WPL2_PEA</name>
<evidence type="ECO:0000313" key="1">
    <source>
        <dbReference type="EMBL" id="KAI5405495.1"/>
    </source>
</evidence>
<protein>
    <submittedName>
        <fullName evidence="1">Uncharacterized protein</fullName>
    </submittedName>
</protein>
<gene>
    <name evidence="1" type="ORF">KIW84_052326</name>
</gene>
<dbReference type="EMBL" id="JAMSHJ010000005">
    <property type="protein sequence ID" value="KAI5405495.1"/>
    <property type="molecule type" value="Genomic_DNA"/>
</dbReference>
<organism evidence="1 2">
    <name type="scientific">Pisum sativum</name>
    <name type="common">Garden pea</name>
    <name type="synonym">Lathyrus oleraceus</name>
    <dbReference type="NCBI Taxonomy" id="3888"/>
    <lineage>
        <taxon>Eukaryota</taxon>
        <taxon>Viridiplantae</taxon>
        <taxon>Streptophyta</taxon>
        <taxon>Embryophyta</taxon>
        <taxon>Tracheophyta</taxon>
        <taxon>Spermatophyta</taxon>
        <taxon>Magnoliopsida</taxon>
        <taxon>eudicotyledons</taxon>
        <taxon>Gunneridae</taxon>
        <taxon>Pentapetalae</taxon>
        <taxon>rosids</taxon>
        <taxon>fabids</taxon>
        <taxon>Fabales</taxon>
        <taxon>Fabaceae</taxon>
        <taxon>Papilionoideae</taxon>
        <taxon>50 kb inversion clade</taxon>
        <taxon>NPAAA clade</taxon>
        <taxon>Hologalegina</taxon>
        <taxon>IRL clade</taxon>
        <taxon>Fabeae</taxon>
        <taxon>Lathyrus</taxon>
    </lineage>
</organism>
<comment type="caution">
    <text evidence="1">The sequence shown here is derived from an EMBL/GenBank/DDBJ whole genome shotgun (WGS) entry which is preliminary data.</text>
</comment>
<sequence length="106" mass="12259">MADALATLASMIVVKYWNEVPNITVMRLDRPAHVFAVEEVKDDKPWYYDIKCFLQNQVYPPGASVKDRKTLRRLSGSFYLNGEVLYKRNFDMKDVESRLLLADNGV</sequence>
<dbReference type="AlphaFoldDB" id="A0A9D4WPL2"/>
<reference evidence="1 2" key="1">
    <citation type="journal article" date="2022" name="Nat. Genet.">
        <title>Improved pea reference genome and pan-genome highlight genomic features and evolutionary characteristics.</title>
        <authorList>
            <person name="Yang T."/>
            <person name="Liu R."/>
            <person name="Luo Y."/>
            <person name="Hu S."/>
            <person name="Wang D."/>
            <person name="Wang C."/>
            <person name="Pandey M.K."/>
            <person name="Ge S."/>
            <person name="Xu Q."/>
            <person name="Li N."/>
            <person name="Li G."/>
            <person name="Huang Y."/>
            <person name="Saxena R.K."/>
            <person name="Ji Y."/>
            <person name="Li M."/>
            <person name="Yan X."/>
            <person name="He Y."/>
            <person name="Liu Y."/>
            <person name="Wang X."/>
            <person name="Xiang C."/>
            <person name="Varshney R.K."/>
            <person name="Ding H."/>
            <person name="Gao S."/>
            <person name="Zong X."/>
        </authorList>
    </citation>
    <scope>NUCLEOTIDE SEQUENCE [LARGE SCALE GENOMIC DNA]</scope>
    <source>
        <strain evidence="1 2">cv. Zhongwan 6</strain>
    </source>
</reference>
<dbReference type="PANTHER" id="PTHR48475">
    <property type="entry name" value="RIBONUCLEASE H"/>
    <property type="match status" value="1"/>
</dbReference>
<accession>A0A9D4WPL2</accession>